<proteinExistence type="predicted"/>
<evidence type="ECO:0000313" key="1">
    <source>
        <dbReference type="EMBL" id="KAF9536661.1"/>
    </source>
</evidence>
<sequence length="261" mass="28737">MEDTQSFRLIGEMEIMEITISHIGGQNIVLWEDIEQVFPGVTHVQSGNVTINRLKDSDGNRIVPQRITHRLSIVLDVVLSSTVEYVPVDSSMAISRMAFSDDQAETPTYGPFESHRPGAIVSELNVNPPISYTATLAESVSEFAITTEPFTDFSSAEPRQATMTRASTTHIQSQLSSLTTTIELARQSGKPLTSEALSSLIASQLTPLSMAKPGFERTVIHKLDGLYNQGAMTQQIARGVWKLQKQMNDRLILIQSKTEAS</sequence>
<protein>
    <submittedName>
        <fullName evidence="1">Uncharacterized protein</fullName>
    </submittedName>
</protein>
<gene>
    <name evidence="1" type="ORF">EC957_010172</name>
</gene>
<organism evidence="1 2">
    <name type="scientific">Mortierella hygrophila</name>
    <dbReference type="NCBI Taxonomy" id="979708"/>
    <lineage>
        <taxon>Eukaryota</taxon>
        <taxon>Fungi</taxon>
        <taxon>Fungi incertae sedis</taxon>
        <taxon>Mucoromycota</taxon>
        <taxon>Mortierellomycotina</taxon>
        <taxon>Mortierellomycetes</taxon>
        <taxon>Mortierellales</taxon>
        <taxon>Mortierellaceae</taxon>
        <taxon>Mortierella</taxon>
    </lineage>
</organism>
<dbReference type="Proteomes" id="UP000723463">
    <property type="component" value="Unassembled WGS sequence"/>
</dbReference>
<dbReference type="EMBL" id="JAAAXW010000603">
    <property type="protein sequence ID" value="KAF9536661.1"/>
    <property type="molecule type" value="Genomic_DNA"/>
</dbReference>
<evidence type="ECO:0000313" key="2">
    <source>
        <dbReference type="Proteomes" id="UP000723463"/>
    </source>
</evidence>
<reference evidence="1" key="1">
    <citation type="journal article" date="2020" name="Fungal Divers.">
        <title>Resolving the Mortierellaceae phylogeny through synthesis of multi-gene phylogenetics and phylogenomics.</title>
        <authorList>
            <person name="Vandepol N."/>
            <person name="Liber J."/>
            <person name="Desiro A."/>
            <person name="Na H."/>
            <person name="Kennedy M."/>
            <person name="Barry K."/>
            <person name="Grigoriev I.V."/>
            <person name="Miller A.N."/>
            <person name="O'Donnell K."/>
            <person name="Stajich J.E."/>
            <person name="Bonito G."/>
        </authorList>
    </citation>
    <scope>NUCLEOTIDE SEQUENCE</scope>
    <source>
        <strain evidence="1">NRRL 2591</strain>
    </source>
</reference>
<name>A0A9P6JX20_9FUNG</name>
<dbReference type="AlphaFoldDB" id="A0A9P6JX20"/>
<accession>A0A9P6JX20</accession>
<keyword evidence="2" id="KW-1185">Reference proteome</keyword>
<comment type="caution">
    <text evidence="1">The sequence shown here is derived from an EMBL/GenBank/DDBJ whole genome shotgun (WGS) entry which is preliminary data.</text>
</comment>